<dbReference type="SUPFAM" id="SSF46785">
    <property type="entry name" value="Winged helix' DNA-binding domain"/>
    <property type="match status" value="1"/>
</dbReference>
<gene>
    <name evidence="7" type="ORF">GGR16_003943</name>
</gene>
<evidence type="ECO:0000313" key="7">
    <source>
        <dbReference type="EMBL" id="MBB4018896.1"/>
    </source>
</evidence>
<dbReference type="InterPro" id="IPR029016">
    <property type="entry name" value="GAF-like_dom_sf"/>
</dbReference>
<dbReference type="GO" id="GO:0003700">
    <property type="term" value="F:DNA-binding transcription factor activity"/>
    <property type="evidence" value="ECO:0007669"/>
    <property type="project" value="TreeGrafter"/>
</dbReference>
<dbReference type="SUPFAM" id="SSF55781">
    <property type="entry name" value="GAF domain-like"/>
    <property type="match status" value="1"/>
</dbReference>
<evidence type="ECO:0000256" key="2">
    <source>
        <dbReference type="ARBA" id="ARBA00023125"/>
    </source>
</evidence>
<evidence type="ECO:0000259" key="6">
    <source>
        <dbReference type="PROSITE" id="PS51078"/>
    </source>
</evidence>
<dbReference type="Pfam" id="PF01614">
    <property type="entry name" value="IclR_C"/>
    <property type="match status" value="1"/>
</dbReference>
<dbReference type="Proteomes" id="UP000577362">
    <property type="component" value="Unassembled WGS sequence"/>
</dbReference>
<dbReference type="InterPro" id="IPR036390">
    <property type="entry name" value="WH_DNA-bd_sf"/>
</dbReference>
<dbReference type="SMART" id="SM00346">
    <property type="entry name" value="HTH_ICLR"/>
    <property type="match status" value="1"/>
</dbReference>
<proteinExistence type="predicted"/>
<evidence type="ECO:0000256" key="3">
    <source>
        <dbReference type="ARBA" id="ARBA00023163"/>
    </source>
</evidence>
<organism evidence="7 8">
    <name type="scientific">Chelatococcus caeni</name>
    <dbReference type="NCBI Taxonomy" id="1348468"/>
    <lineage>
        <taxon>Bacteria</taxon>
        <taxon>Pseudomonadati</taxon>
        <taxon>Pseudomonadota</taxon>
        <taxon>Alphaproteobacteria</taxon>
        <taxon>Hyphomicrobiales</taxon>
        <taxon>Chelatococcaceae</taxon>
        <taxon>Chelatococcus</taxon>
    </lineage>
</organism>
<keyword evidence="8" id="KW-1185">Reference proteome</keyword>
<sequence>MADTSAAAPAKRGRAGNGREKGGDTLMVMSVEKAFRVLEAFGGQRQTMSLSQVAAATDMDVSAAQRFTHTLTRLGYLRKDPETKRFELTPKSLDLGYHFLRGNRLIERAMPYLMHLSKETEETVNLTVLDDTHIIFVSRFMSRHMLNTDVIIGTRMPAYCTAPGIAMLSCLPEAEALAIIDRSDLKPHTAHTTFQREELAAKLRLSAERGFATAFSEFYNGDASVAAAILDEHGRPEGAINIAVSYARYTQEEVIERFSSLVVAAARAVSRN</sequence>
<feature type="region of interest" description="Disordered" evidence="4">
    <location>
        <begin position="1"/>
        <end position="23"/>
    </location>
</feature>
<dbReference type="Pfam" id="PF09339">
    <property type="entry name" value="HTH_IclR"/>
    <property type="match status" value="1"/>
</dbReference>
<evidence type="ECO:0000313" key="8">
    <source>
        <dbReference type="Proteomes" id="UP000577362"/>
    </source>
</evidence>
<accession>A0A840C7M2</accession>
<feature type="domain" description="IclR-ED" evidence="6">
    <location>
        <begin position="91"/>
        <end position="272"/>
    </location>
</feature>
<dbReference type="AlphaFoldDB" id="A0A840C7M2"/>
<evidence type="ECO:0000256" key="1">
    <source>
        <dbReference type="ARBA" id="ARBA00023015"/>
    </source>
</evidence>
<dbReference type="PROSITE" id="PS51078">
    <property type="entry name" value="ICLR_ED"/>
    <property type="match status" value="1"/>
</dbReference>
<keyword evidence="1" id="KW-0805">Transcription regulation</keyword>
<evidence type="ECO:0000256" key="4">
    <source>
        <dbReference type="SAM" id="MobiDB-lite"/>
    </source>
</evidence>
<keyword evidence="2 7" id="KW-0238">DNA-binding</keyword>
<dbReference type="FunFam" id="1.10.10.10:FF:000056">
    <property type="entry name" value="IclR family transcriptional regulator"/>
    <property type="match status" value="1"/>
</dbReference>
<dbReference type="PANTHER" id="PTHR30136:SF34">
    <property type="entry name" value="TRANSCRIPTIONAL REGULATOR"/>
    <property type="match status" value="1"/>
</dbReference>
<dbReference type="PANTHER" id="PTHR30136">
    <property type="entry name" value="HELIX-TURN-HELIX TRANSCRIPTIONAL REGULATOR, ICLR FAMILY"/>
    <property type="match status" value="1"/>
</dbReference>
<keyword evidence="3" id="KW-0804">Transcription</keyword>
<dbReference type="InterPro" id="IPR005471">
    <property type="entry name" value="Tscrpt_reg_IclR_N"/>
</dbReference>
<protein>
    <submittedName>
        <fullName evidence="7">DNA-binding IclR family transcriptional regulator</fullName>
    </submittedName>
</protein>
<dbReference type="PROSITE" id="PS51077">
    <property type="entry name" value="HTH_ICLR"/>
    <property type="match status" value="1"/>
</dbReference>
<dbReference type="InterPro" id="IPR050707">
    <property type="entry name" value="HTH_MetabolicPath_Reg"/>
</dbReference>
<dbReference type="InterPro" id="IPR014757">
    <property type="entry name" value="Tscrpt_reg_IclR_C"/>
</dbReference>
<reference evidence="7 8" key="1">
    <citation type="submission" date="2020-08" db="EMBL/GenBank/DDBJ databases">
        <title>Genomic Encyclopedia of Type Strains, Phase IV (KMG-IV): sequencing the most valuable type-strain genomes for metagenomic binning, comparative biology and taxonomic classification.</title>
        <authorList>
            <person name="Goeker M."/>
        </authorList>
    </citation>
    <scope>NUCLEOTIDE SEQUENCE [LARGE SCALE GENOMIC DNA]</scope>
    <source>
        <strain evidence="7 8">DSM 103737</strain>
    </source>
</reference>
<comment type="caution">
    <text evidence="7">The sequence shown here is derived from an EMBL/GenBank/DDBJ whole genome shotgun (WGS) entry which is preliminary data.</text>
</comment>
<dbReference type="Gene3D" id="3.30.450.40">
    <property type="match status" value="1"/>
</dbReference>
<dbReference type="Gene3D" id="1.10.10.10">
    <property type="entry name" value="Winged helix-like DNA-binding domain superfamily/Winged helix DNA-binding domain"/>
    <property type="match status" value="1"/>
</dbReference>
<dbReference type="RefSeq" id="WP_183317685.1">
    <property type="nucleotide sequence ID" value="NZ_JACIEN010000005.1"/>
</dbReference>
<dbReference type="InterPro" id="IPR036388">
    <property type="entry name" value="WH-like_DNA-bd_sf"/>
</dbReference>
<dbReference type="GO" id="GO:0045892">
    <property type="term" value="P:negative regulation of DNA-templated transcription"/>
    <property type="evidence" value="ECO:0007669"/>
    <property type="project" value="TreeGrafter"/>
</dbReference>
<evidence type="ECO:0000259" key="5">
    <source>
        <dbReference type="PROSITE" id="PS51077"/>
    </source>
</evidence>
<dbReference type="GO" id="GO:0003677">
    <property type="term" value="F:DNA binding"/>
    <property type="evidence" value="ECO:0007669"/>
    <property type="project" value="UniProtKB-KW"/>
</dbReference>
<name>A0A840C7M2_9HYPH</name>
<dbReference type="EMBL" id="JACIEN010000005">
    <property type="protein sequence ID" value="MBB4018896.1"/>
    <property type="molecule type" value="Genomic_DNA"/>
</dbReference>
<feature type="domain" description="HTH iclR-type" evidence="5">
    <location>
        <begin position="28"/>
        <end position="90"/>
    </location>
</feature>